<feature type="transmembrane region" description="Helical" evidence="1">
    <location>
        <begin position="12"/>
        <end position="34"/>
    </location>
</feature>
<evidence type="ECO:0000313" key="2">
    <source>
        <dbReference type="EMBL" id="SCJ67331.1"/>
    </source>
</evidence>
<reference evidence="2" key="1">
    <citation type="submission" date="2015-09" db="EMBL/GenBank/DDBJ databases">
        <authorList>
            <consortium name="Pathogen Informatics"/>
        </authorList>
    </citation>
    <scope>NUCLEOTIDE SEQUENCE</scope>
    <source>
        <strain evidence="2">2789STDY5834896</strain>
    </source>
</reference>
<organism evidence="2">
    <name type="scientific">uncultured Anaerotruncus sp</name>
    <dbReference type="NCBI Taxonomy" id="905011"/>
    <lineage>
        <taxon>Bacteria</taxon>
        <taxon>Bacillati</taxon>
        <taxon>Bacillota</taxon>
        <taxon>Clostridia</taxon>
        <taxon>Eubacteriales</taxon>
        <taxon>Oscillospiraceae</taxon>
        <taxon>Anaerotruncus</taxon>
        <taxon>environmental samples</taxon>
    </lineage>
</organism>
<dbReference type="PANTHER" id="PTHR40078:SF1">
    <property type="entry name" value="INTEGRAL MEMBRANE PROTEIN"/>
    <property type="match status" value="1"/>
</dbReference>
<name>A0A1C6IBZ8_9FIRM</name>
<keyword evidence="1" id="KW-0472">Membrane</keyword>
<dbReference type="EMBL" id="FMHG01000001">
    <property type="protein sequence ID" value="SCJ67331.1"/>
    <property type="molecule type" value="Genomic_DNA"/>
</dbReference>
<keyword evidence="1" id="KW-0812">Transmembrane</keyword>
<feature type="transmembrane region" description="Helical" evidence="1">
    <location>
        <begin position="119"/>
        <end position="138"/>
    </location>
</feature>
<dbReference type="AlphaFoldDB" id="A0A1C6IBZ8"/>
<protein>
    <recommendedName>
        <fullName evidence="3">BCR, YitT family</fullName>
    </recommendedName>
</protein>
<accession>A0A1C6IBZ8</accession>
<feature type="transmembrane region" description="Helical" evidence="1">
    <location>
        <begin position="88"/>
        <end position="107"/>
    </location>
</feature>
<dbReference type="Pfam" id="PF19700">
    <property type="entry name" value="DUF6198"/>
    <property type="match status" value="1"/>
</dbReference>
<keyword evidence="1" id="KW-1133">Transmembrane helix</keyword>
<dbReference type="InterPro" id="IPR038750">
    <property type="entry name" value="YczE/YyaS-like"/>
</dbReference>
<evidence type="ECO:0008006" key="3">
    <source>
        <dbReference type="Google" id="ProtNLM"/>
    </source>
</evidence>
<gene>
    <name evidence="2" type="ORF">SAMEA3545359_01363</name>
</gene>
<feature type="transmembrane region" description="Helical" evidence="1">
    <location>
        <begin position="46"/>
        <end position="76"/>
    </location>
</feature>
<sequence>MRANWRQEPCCWWKRVAFYLLGLLLTCLGVAVILQTDWGLDAWNGVFAGLAACTPLSLGGWSMIVQGSFWVIAALLCRRAQWLCVIPIALKGLFLDLSKAAVAHWAIPPGFWPGCTYFLLGYLLVALGTGIYVSTGFAKMPIDGLMLALAERFCWQVQRARLAIELCGFAVLLFVQGPFGGGTILITLTIGQVVAAASTFSQKWLFAGGCTDTAGSGTRAIEEDIHGDRRI</sequence>
<evidence type="ECO:0000256" key="1">
    <source>
        <dbReference type="SAM" id="Phobius"/>
    </source>
</evidence>
<dbReference type="PANTHER" id="PTHR40078">
    <property type="entry name" value="INTEGRAL MEMBRANE PROTEIN-RELATED"/>
    <property type="match status" value="1"/>
</dbReference>
<proteinExistence type="predicted"/>